<evidence type="ECO:0000313" key="4">
    <source>
        <dbReference type="Proteomes" id="UP000553766"/>
    </source>
</evidence>
<dbReference type="InterPro" id="IPR006342">
    <property type="entry name" value="FkbM_mtfrase"/>
</dbReference>
<proteinExistence type="predicted"/>
<evidence type="ECO:0000256" key="1">
    <source>
        <dbReference type="SAM" id="Coils"/>
    </source>
</evidence>
<dbReference type="EMBL" id="JACIJS010000001">
    <property type="protein sequence ID" value="MBB5514205.1"/>
    <property type="molecule type" value="Genomic_DNA"/>
</dbReference>
<dbReference type="Proteomes" id="UP000553766">
    <property type="component" value="Unassembled WGS sequence"/>
</dbReference>
<dbReference type="AlphaFoldDB" id="A0A840WWY5"/>
<keyword evidence="1" id="KW-0175">Coiled coil</keyword>
<dbReference type="RefSeq" id="WP_184007570.1">
    <property type="nucleotide sequence ID" value="NZ_JACIJS010000001.1"/>
</dbReference>
<comment type="caution">
    <text evidence="3">The sequence shown here is derived from an EMBL/GenBank/DDBJ whole genome shotgun (WGS) entry which is preliminary data.</text>
</comment>
<name>A0A840WWY5_9RHOB</name>
<organism evidence="3 4">
    <name type="scientific">Rubricella aquisinus</name>
    <dbReference type="NCBI Taxonomy" id="2028108"/>
    <lineage>
        <taxon>Bacteria</taxon>
        <taxon>Pseudomonadati</taxon>
        <taxon>Pseudomonadota</taxon>
        <taxon>Alphaproteobacteria</taxon>
        <taxon>Rhodobacterales</taxon>
        <taxon>Paracoccaceae</taxon>
        <taxon>Rubricella</taxon>
    </lineage>
</organism>
<feature type="domain" description="Methyltransferase FkbM" evidence="2">
    <location>
        <begin position="94"/>
        <end position="243"/>
    </location>
</feature>
<dbReference type="InterPro" id="IPR029063">
    <property type="entry name" value="SAM-dependent_MTases_sf"/>
</dbReference>
<keyword evidence="3" id="KW-0489">Methyltransferase</keyword>
<accession>A0A840WWY5</accession>
<keyword evidence="3" id="KW-0808">Transferase</keyword>
<protein>
    <submittedName>
        <fullName evidence="3">FkbM family methyltransferase</fullName>
    </submittedName>
</protein>
<evidence type="ECO:0000313" key="3">
    <source>
        <dbReference type="EMBL" id="MBB5514205.1"/>
    </source>
</evidence>
<dbReference type="Pfam" id="PF05050">
    <property type="entry name" value="Methyltransf_21"/>
    <property type="match status" value="1"/>
</dbReference>
<feature type="coiled-coil region" evidence="1">
    <location>
        <begin position="9"/>
        <end position="36"/>
    </location>
</feature>
<evidence type="ECO:0000259" key="2">
    <source>
        <dbReference type="Pfam" id="PF05050"/>
    </source>
</evidence>
<reference evidence="3 4" key="1">
    <citation type="submission" date="2020-08" db="EMBL/GenBank/DDBJ databases">
        <title>Genomic Encyclopedia of Type Strains, Phase IV (KMG-IV): sequencing the most valuable type-strain genomes for metagenomic binning, comparative biology and taxonomic classification.</title>
        <authorList>
            <person name="Goeker M."/>
        </authorList>
    </citation>
    <scope>NUCLEOTIDE SEQUENCE [LARGE SCALE GENOMIC DNA]</scope>
    <source>
        <strain evidence="3 4">DSM 103377</strain>
    </source>
</reference>
<dbReference type="InterPro" id="IPR052514">
    <property type="entry name" value="SAM-dependent_MTase"/>
</dbReference>
<dbReference type="Gene3D" id="3.40.50.150">
    <property type="entry name" value="Vaccinia Virus protein VP39"/>
    <property type="match status" value="1"/>
</dbReference>
<gene>
    <name evidence="3" type="ORF">FHS89_000203</name>
</gene>
<dbReference type="SUPFAM" id="SSF53335">
    <property type="entry name" value="S-adenosyl-L-methionine-dependent methyltransferases"/>
    <property type="match status" value="1"/>
</dbReference>
<dbReference type="NCBIfam" id="TIGR01444">
    <property type="entry name" value="fkbM_fam"/>
    <property type="match status" value="1"/>
</dbReference>
<keyword evidence="4" id="KW-1185">Reference proteome</keyword>
<dbReference type="PANTHER" id="PTHR34203">
    <property type="entry name" value="METHYLTRANSFERASE, FKBM FAMILY PROTEIN"/>
    <property type="match status" value="1"/>
</dbReference>
<dbReference type="GO" id="GO:0008168">
    <property type="term" value="F:methyltransferase activity"/>
    <property type="evidence" value="ECO:0007669"/>
    <property type="project" value="UniProtKB-KW"/>
</dbReference>
<dbReference type="GO" id="GO:0032259">
    <property type="term" value="P:methylation"/>
    <property type="evidence" value="ECO:0007669"/>
    <property type="project" value="UniProtKB-KW"/>
</dbReference>
<sequence>MPETESEYLTQLRTKLAHLEQRVAKVTRQIMIQEHEENGFITSFDYDGTPVQFYLPLGMSDIIQQIILSQQTFYESTVLSQIKDRFSGIRSVVDVGSNIGNHAVFFGAVMGVEKLVCFEPQDSVRATLERNLHLNGLSKAKVKPTLLGAERSHARMIRHQKRNQGATAFTPDPEGDFEVSTLDHEIRGKVDLIKIDVEGMEEQVLAGAQKLIARERPAVVMEIWRNKKARYDRISRSFAQLGYEQVFLSEFDVLFTPV</sequence>
<dbReference type="PANTHER" id="PTHR34203:SF15">
    <property type="entry name" value="SLL1173 PROTEIN"/>
    <property type="match status" value="1"/>
</dbReference>